<evidence type="ECO:0000256" key="1">
    <source>
        <dbReference type="PROSITE-ProRule" id="PRU00117"/>
    </source>
</evidence>
<name>A0A699RAL6_TANCI</name>
<keyword evidence="1" id="KW-0694">RNA-binding</keyword>
<dbReference type="InterPro" id="IPR009019">
    <property type="entry name" value="KH_sf_prok-type"/>
</dbReference>
<accession>A0A699RAL6</accession>
<evidence type="ECO:0000259" key="2">
    <source>
        <dbReference type="Pfam" id="PF00013"/>
    </source>
</evidence>
<dbReference type="SUPFAM" id="SSF54814">
    <property type="entry name" value="Prokaryotic type KH domain (KH-domain type II)"/>
    <property type="match status" value="1"/>
</dbReference>
<dbReference type="EMBL" id="BKCJ011073237">
    <property type="protein sequence ID" value="GFC80044.1"/>
    <property type="molecule type" value="Genomic_DNA"/>
</dbReference>
<evidence type="ECO:0000313" key="3">
    <source>
        <dbReference type="EMBL" id="GFC80044.1"/>
    </source>
</evidence>
<gene>
    <name evidence="3" type="ORF">Tci_852014</name>
</gene>
<sequence>RDIDADPNSQTRGVELIGSFESIAKAEEMTRDVLAKFLVGFLFTGGADQFSMQVPNNKVGLILGKGGEIIKSMQVSTGLVF</sequence>
<dbReference type="AlphaFoldDB" id="A0A699RAL6"/>
<protein>
    <submittedName>
        <fullName evidence="3">Far upstream element-binding protein 2-like</fullName>
    </submittedName>
</protein>
<dbReference type="PROSITE" id="PS50084">
    <property type="entry name" value="KH_TYPE_1"/>
    <property type="match status" value="1"/>
</dbReference>
<dbReference type="InterPro" id="IPR004088">
    <property type="entry name" value="KH_dom_type_1"/>
</dbReference>
<feature type="domain" description="K Homology" evidence="2">
    <location>
        <begin position="50"/>
        <end position="78"/>
    </location>
</feature>
<organism evidence="3">
    <name type="scientific">Tanacetum cinerariifolium</name>
    <name type="common">Dalmatian daisy</name>
    <name type="synonym">Chrysanthemum cinerariifolium</name>
    <dbReference type="NCBI Taxonomy" id="118510"/>
    <lineage>
        <taxon>Eukaryota</taxon>
        <taxon>Viridiplantae</taxon>
        <taxon>Streptophyta</taxon>
        <taxon>Embryophyta</taxon>
        <taxon>Tracheophyta</taxon>
        <taxon>Spermatophyta</taxon>
        <taxon>Magnoliopsida</taxon>
        <taxon>eudicotyledons</taxon>
        <taxon>Gunneridae</taxon>
        <taxon>Pentapetalae</taxon>
        <taxon>asterids</taxon>
        <taxon>campanulids</taxon>
        <taxon>Asterales</taxon>
        <taxon>Asteraceae</taxon>
        <taxon>Asteroideae</taxon>
        <taxon>Anthemideae</taxon>
        <taxon>Anthemidinae</taxon>
        <taxon>Tanacetum</taxon>
    </lineage>
</organism>
<reference evidence="3" key="1">
    <citation type="journal article" date="2019" name="Sci. Rep.">
        <title>Draft genome of Tanacetum cinerariifolium, the natural source of mosquito coil.</title>
        <authorList>
            <person name="Yamashiro T."/>
            <person name="Shiraishi A."/>
            <person name="Satake H."/>
            <person name="Nakayama K."/>
        </authorList>
    </citation>
    <scope>NUCLEOTIDE SEQUENCE</scope>
</reference>
<feature type="non-terminal residue" evidence="3">
    <location>
        <position position="81"/>
    </location>
</feature>
<proteinExistence type="predicted"/>
<dbReference type="PANTHER" id="PTHR10288">
    <property type="entry name" value="KH DOMAIN CONTAINING RNA BINDING PROTEIN"/>
    <property type="match status" value="1"/>
</dbReference>
<feature type="non-terminal residue" evidence="3">
    <location>
        <position position="1"/>
    </location>
</feature>
<dbReference type="Gene3D" id="3.30.310.210">
    <property type="match status" value="1"/>
</dbReference>
<dbReference type="Pfam" id="PF00013">
    <property type="entry name" value="KH_1"/>
    <property type="match status" value="1"/>
</dbReference>
<comment type="caution">
    <text evidence="3">The sequence shown here is derived from an EMBL/GenBank/DDBJ whole genome shotgun (WGS) entry which is preliminary data.</text>
</comment>
<dbReference type="GO" id="GO:0003723">
    <property type="term" value="F:RNA binding"/>
    <property type="evidence" value="ECO:0007669"/>
    <property type="project" value="UniProtKB-UniRule"/>
</dbReference>